<dbReference type="OrthoDB" id="9514740at2759"/>
<evidence type="ECO:0000313" key="1">
    <source>
        <dbReference type="EMBL" id="RKP24306.1"/>
    </source>
</evidence>
<name>A0A4P9YW71_9FUNG</name>
<protein>
    <submittedName>
        <fullName evidence="1">Uncharacterized protein</fullName>
    </submittedName>
</protein>
<reference evidence="2" key="1">
    <citation type="journal article" date="2018" name="Nat. Microbiol.">
        <title>Leveraging single-cell genomics to expand the fungal tree of life.</title>
        <authorList>
            <person name="Ahrendt S.R."/>
            <person name="Quandt C.A."/>
            <person name="Ciobanu D."/>
            <person name="Clum A."/>
            <person name="Salamov A."/>
            <person name="Andreopoulos B."/>
            <person name="Cheng J.F."/>
            <person name="Woyke T."/>
            <person name="Pelin A."/>
            <person name="Henrissat B."/>
            <person name="Reynolds N.K."/>
            <person name="Benny G.L."/>
            <person name="Smith M.E."/>
            <person name="James T.Y."/>
            <person name="Grigoriev I.V."/>
        </authorList>
    </citation>
    <scope>NUCLEOTIDE SEQUENCE [LARGE SCALE GENOMIC DNA]</scope>
    <source>
        <strain evidence="2">Benny S71-1</strain>
    </source>
</reference>
<keyword evidence="2" id="KW-1185">Reference proteome</keyword>
<dbReference type="AlphaFoldDB" id="A0A4P9YW71"/>
<dbReference type="EMBL" id="KZ990314">
    <property type="protein sequence ID" value="RKP24306.1"/>
    <property type="molecule type" value="Genomic_DNA"/>
</dbReference>
<evidence type="ECO:0000313" key="2">
    <source>
        <dbReference type="Proteomes" id="UP000278143"/>
    </source>
</evidence>
<dbReference type="SUPFAM" id="SSF56399">
    <property type="entry name" value="ADP-ribosylation"/>
    <property type="match status" value="1"/>
</dbReference>
<accession>A0A4P9YW71</accession>
<dbReference type="Gene3D" id="3.90.228.10">
    <property type="match status" value="1"/>
</dbReference>
<organism evidence="1 2">
    <name type="scientific">Syncephalis pseudoplumigaleata</name>
    <dbReference type="NCBI Taxonomy" id="1712513"/>
    <lineage>
        <taxon>Eukaryota</taxon>
        <taxon>Fungi</taxon>
        <taxon>Fungi incertae sedis</taxon>
        <taxon>Zoopagomycota</taxon>
        <taxon>Zoopagomycotina</taxon>
        <taxon>Zoopagomycetes</taxon>
        <taxon>Zoopagales</taxon>
        <taxon>Piptocephalidaceae</taxon>
        <taxon>Syncephalis</taxon>
    </lineage>
</organism>
<gene>
    <name evidence="1" type="ORF">SYNPS1DRAFT_17398</name>
</gene>
<proteinExistence type="predicted"/>
<sequence>MQRVRLFHGTAFTCQLASKAVTHLCTRKCEGCNIVRMSFRLAYIGKNRRRTKWQRLGNGIYFSPHASKCHFYSGTGVRGMFLADVVLGRSYKPSTMELERLCPPPGYHSSYGEAGKCGLNYDEYAVFDEVACLPLLLYVYSYTSTTE</sequence>
<dbReference type="Proteomes" id="UP000278143">
    <property type="component" value="Unassembled WGS sequence"/>
</dbReference>